<feature type="domain" description="PDZ" evidence="4">
    <location>
        <begin position="267"/>
        <end position="360"/>
    </location>
</feature>
<dbReference type="SUPFAM" id="SSF50494">
    <property type="entry name" value="Trypsin-like serine proteases"/>
    <property type="match status" value="1"/>
</dbReference>
<evidence type="ECO:0000256" key="3">
    <source>
        <dbReference type="ARBA" id="ARBA00022801"/>
    </source>
</evidence>
<dbReference type="PANTHER" id="PTHR43343">
    <property type="entry name" value="PEPTIDASE S12"/>
    <property type="match status" value="1"/>
</dbReference>
<dbReference type="AlphaFoldDB" id="A0A1W9NY96"/>
<dbReference type="InterPro" id="IPR001940">
    <property type="entry name" value="Peptidase_S1C"/>
</dbReference>
<dbReference type="Gene3D" id="2.40.10.10">
    <property type="entry name" value="Trypsin-like serine proteases"/>
    <property type="match status" value="2"/>
</dbReference>
<comment type="caution">
    <text evidence="5">The sequence shown here is derived from an EMBL/GenBank/DDBJ whole genome shotgun (WGS) entry which is preliminary data.</text>
</comment>
<dbReference type="GO" id="GO:0004252">
    <property type="term" value="F:serine-type endopeptidase activity"/>
    <property type="evidence" value="ECO:0007669"/>
    <property type="project" value="InterPro"/>
</dbReference>
<dbReference type="SMART" id="SM00228">
    <property type="entry name" value="PDZ"/>
    <property type="match status" value="1"/>
</dbReference>
<dbReference type="SUPFAM" id="SSF50156">
    <property type="entry name" value="PDZ domain-like"/>
    <property type="match status" value="1"/>
</dbReference>
<dbReference type="PANTHER" id="PTHR43343:SF3">
    <property type="entry name" value="PROTEASE DO-LIKE 8, CHLOROPLASTIC"/>
    <property type="match status" value="1"/>
</dbReference>
<name>A0A1W9NY96_UNCC3</name>
<keyword evidence="2" id="KW-0645">Protease</keyword>
<dbReference type="Pfam" id="PF13365">
    <property type="entry name" value="Trypsin_2"/>
    <property type="match status" value="1"/>
</dbReference>
<dbReference type="InterPro" id="IPR043504">
    <property type="entry name" value="Peptidase_S1_PA_chymotrypsin"/>
</dbReference>
<evidence type="ECO:0000313" key="5">
    <source>
        <dbReference type="EMBL" id="OQX51059.1"/>
    </source>
</evidence>
<proteinExistence type="inferred from homology"/>
<dbReference type="GO" id="GO:0006508">
    <property type="term" value="P:proteolysis"/>
    <property type="evidence" value="ECO:0007669"/>
    <property type="project" value="UniProtKB-KW"/>
</dbReference>
<dbReference type="PROSITE" id="PS50106">
    <property type="entry name" value="PDZ"/>
    <property type="match status" value="1"/>
</dbReference>
<dbReference type="Proteomes" id="UP000192520">
    <property type="component" value="Unassembled WGS sequence"/>
</dbReference>
<keyword evidence="3" id="KW-0378">Hydrolase</keyword>
<protein>
    <recommendedName>
        <fullName evidence="4">PDZ domain-containing protein</fullName>
    </recommendedName>
</protein>
<accession>A0A1W9NY96</accession>
<dbReference type="InterPro" id="IPR051201">
    <property type="entry name" value="Chloro_Bact_Ser_Proteases"/>
</dbReference>
<evidence type="ECO:0000313" key="6">
    <source>
        <dbReference type="Proteomes" id="UP000192520"/>
    </source>
</evidence>
<evidence type="ECO:0000256" key="1">
    <source>
        <dbReference type="ARBA" id="ARBA00010541"/>
    </source>
</evidence>
<reference evidence="6" key="1">
    <citation type="submission" date="2017-03" db="EMBL/GenBank/DDBJ databases">
        <title>Novel pathways for hydrocarbon cycling and metabolic interdependencies in hydrothermal sediment communities.</title>
        <authorList>
            <person name="Dombrowski N."/>
            <person name="Seitz K."/>
            <person name="Teske A."/>
            <person name="Baker B."/>
        </authorList>
    </citation>
    <scope>NUCLEOTIDE SEQUENCE [LARGE SCALE GENOMIC DNA]</scope>
</reference>
<dbReference type="Pfam" id="PF13180">
    <property type="entry name" value="PDZ_2"/>
    <property type="match status" value="1"/>
</dbReference>
<gene>
    <name evidence="5" type="ORF">B5M47_02070</name>
</gene>
<dbReference type="EMBL" id="MZGJ01000009">
    <property type="protein sequence ID" value="OQX51059.1"/>
    <property type="molecule type" value="Genomic_DNA"/>
</dbReference>
<dbReference type="PRINTS" id="PR00834">
    <property type="entry name" value="PROTEASES2C"/>
</dbReference>
<dbReference type="STRING" id="1968527.B5M47_02070"/>
<dbReference type="InterPro" id="IPR001478">
    <property type="entry name" value="PDZ"/>
</dbReference>
<dbReference type="InterPro" id="IPR036034">
    <property type="entry name" value="PDZ_sf"/>
</dbReference>
<dbReference type="InterPro" id="IPR009003">
    <property type="entry name" value="Peptidase_S1_PA"/>
</dbReference>
<comment type="similarity">
    <text evidence="1">Belongs to the peptidase S1C family.</text>
</comment>
<organism evidence="5 6">
    <name type="scientific">candidate division CPR3 bacterium 4484_211</name>
    <dbReference type="NCBI Taxonomy" id="1968527"/>
    <lineage>
        <taxon>Bacteria</taxon>
        <taxon>Bacteria division CPR3</taxon>
    </lineage>
</organism>
<dbReference type="Gene3D" id="2.30.42.10">
    <property type="match status" value="1"/>
</dbReference>
<sequence length="375" mass="40024">MSNPHSVSQRLAIILLLLLGVSLFSVAVDSLQKVGWQDLVSRFQVHMPTPAPSAEYVTQRVVQEESAVIDVVDKTSPSVVSVLEKQVSFDWWRGPVLSESSIGTGFAVDKDLIVTNRHVVADTSAEYTVVDKDGKRYSTVKIYRDSLNDLAIIRIEGGNFAGLDLGDSDSIKVGQTVVAIGNALGRFSNTVTKGVISGIGRGITASSGLGQYQRLEDVFQTDAALNPGNSGGPLLNLAGQVIGVNVAVGEGTENIGFAIPSKYVRELMDNFRQNKKISRPYLGVSYVAVSSELAEQRGLAAGAYVREVLPGTAAKSAGIRKGDIITHVDGVQVDEANTLGKLILKHKVGDKVGLKIWRNGKNLELTAILAEAPTE</sequence>
<evidence type="ECO:0000259" key="4">
    <source>
        <dbReference type="PROSITE" id="PS50106"/>
    </source>
</evidence>
<evidence type="ECO:0000256" key="2">
    <source>
        <dbReference type="ARBA" id="ARBA00022670"/>
    </source>
</evidence>